<keyword evidence="3" id="KW-0862">Zinc</keyword>
<dbReference type="AlphaFoldDB" id="A0A376BDE5"/>
<protein>
    <recommendedName>
        <fullName evidence="6">PHD-type domain-containing protein</fullName>
    </recommendedName>
</protein>
<reference evidence="8" key="1">
    <citation type="submission" date="2018-06" db="EMBL/GenBank/DDBJ databases">
        <authorList>
            <person name="Guldener U."/>
        </authorList>
    </citation>
    <scope>NUCLEOTIDE SEQUENCE [LARGE SCALE GENOMIC DNA]</scope>
    <source>
        <strain evidence="8">UTAD17</strain>
    </source>
</reference>
<sequence length="630" mass="72844">MSTDEKNKPRRSKRSIAKVDYRNTKTWNIILDDESNNIGTKKPTKTTSSPTKYTAETGKPKTGKPKTEKTEQAIIRPVTSKPNITKNKETENTVFNEPEVHELISQTTGVPLSVGPSEKIKHEAYWNYDKQNNTEQIIKFTSKYKSNINESSNITHESYIRESRKRLNSDLLTTPLKHKSPSKKRTKQVQQHKKKLFGQNNEDGSVLATKSTEEATTTTDSTQQNRDYCQCCNQTGLFLCCDTCPNSFHFSCYHPILDPDNLPEGTWSCIECLAKKPDYLSNSSKFLPVLQSVENPTQLIDNMLQNKQSDKIPKTVTPVKGTRMFGKLLQKMTRLNPRQFRLPSHIINNFDKISRDDGNNGEFHIANEWKRSLTLKQIKNGKYNRMDQLIYPDLHILEPKPAQEDITYRPGFLKCYKCGKTSMGNGDSPYLEKFIVKCEYCYTPWHLDCLGITSFKNLGKKWKCPLHAEEPKYIWKNKTLVYPTLPCEVKNDGNVKIVTFPFEKEYIENNEVSKEQIVLTEQSVQLDFVDKIYKTREAQHNQYLKSQERILDKILCNYTMISGLPNLLYFSSDRNLKKLWDFKELCNIANLDNNLESETLSDVEILQLKTLKKILESKDKKEVLNFFGIK</sequence>
<dbReference type="InterPro" id="IPR011011">
    <property type="entry name" value="Znf_FYVE_PHD"/>
</dbReference>
<dbReference type="OrthoDB" id="5876363at2759"/>
<keyword evidence="2 4" id="KW-0863">Zinc-finger</keyword>
<dbReference type="Pfam" id="PF00628">
    <property type="entry name" value="PHD"/>
    <property type="match status" value="1"/>
</dbReference>
<evidence type="ECO:0000256" key="3">
    <source>
        <dbReference type="ARBA" id="ARBA00022833"/>
    </source>
</evidence>
<name>A0A376BDE5_9ASCO</name>
<feature type="compositionally biased region" description="Basic residues" evidence="5">
    <location>
        <begin position="176"/>
        <end position="196"/>
    </location>
</feature>
<evidence type="ECO:0000256" key="4">
    <source>
        <dbReference type="PROSITE-ProRule" id="PRU00146"/>
    </source>
</evidence>
<evidence type="ECO:0000313" key="7">
    <source>
        <dbReference type="EMBL" id="SSD62160.1"/>
    </source>
</evidence>
<dbReference type="InterPro" id="IPR019787">
    <property type="entry name" value="Znf_PHD-finger"/>
</dbReference>
<dbReference type="VEuPathDB" id="FungiDB:SCODWIG_03922"/>
<evidence type="ECO:0000256" key="2">
    <source>
        <dbReference type="ARBA" id="ARBA00022771"/>
    </source>
</evidence>
<accession>A0A376BDE5</accession>
<proteinExistence type="predicted"/>
<dbReference type="PROSITE" id="PS50016">
    <property type="entry name" value="ZF_PHD_2"/>
    <property type="match status" value="1"/>
</dbReference>
<dbReference type="PANTHER" id="PTHR47636:SF1">
    <property type="entry name" value="TRANSCRIPTIONAL REGULATORY PROTEIN RCO1"/>
    <property type="match status" value="1"/>
</dbReference>
<dbReference type="Gene3D" id="3.30.40.10">
    <property type="entry name" value="Zinc/RING finger domain, C3HC4 (zinc finger)"/>
    <property type="match status" value="2"/>
</dbReference>
<dbReference type="SUPFAM" id="SSF57903">
    <property type="entry name" value="FYVE/PHD zinc finger"/>
    <property type="match status" value="2"/>
</dbReference>
<organism evidence="7 8">
    <name type="scientific">Saccharomycodes ludwigii</name>
    <dbReference type="NCBI Taxonomy" id="36035"/>
    <lineage>
        <taxon>Eukaryota</taxon>
        <taxon>Fungi</taxon>
        <taxon>Dikarya</taxon>
        <taxon>Ascomycota</taxon>
        <taxon>Saccharomycotina</taxon>
        <taxon>Saccharomycetes</taxon>
        <taxon>Saccharomycodales</taxon>
        <taxon>Saccharomycodaceae</taxon>
        <taxon>Saccharomycodes</taxon>
    </lineage>
</organism>
<dbReference type="PROSITE" id="PS01359">
    <property type="entry name" value="ZF_PHD_1"/>
    <property type="match status" value="1"/>
</dbReference>
<dbReference type="InterPro" id="IPR052819">
    <property type="entry name" value="Chromatin_regulatory_protein"/>
</dbReference>
<dbReference type="GO" id="GO:0006357">
    <property type="term" value="P:regulation of transcription by RNA polymerase II"/>
    <property type="evidence" value="ECO:0007669"/>
    <property type="project" value="TreeGrafter"/>
</dbReference>
<dbReference type="SMART" id="SM00249">
    <property type="entry name" value="PHD"/>
    <property type="match status" value="2"/>
</dbReference>
<keyword evidence="8" id="KW-1185">Reference proteome</keyword>
<keyword evidence="1" id="KW-0479">Metal-binding</keyword>
<evidence type="ECO:0000256" key="1">
    <source>
        <dbReference type="ARBA" id="ARBA00022723"/>
    </source>
</evidence>
<dbReference type="CDD" id="cd15535">
    <property type="entry name" value="PHD1_Rco1"/>
    <property type="match status" value="1"/>
</dbReference>
<dbReference type="InterPro" id="IPR001965">
    <property type="entry name" value="Znf_PHD"/>
</dbReference>
<evidence type="ECO:0000259" key="6">
    <source>
        <dbReference type="PROSITE" id="PS50016"/>
    </source>
</evidence>
<dbReference type="GO" id="GO:0032221">
    <property type="term" value="C:Rpd3S complex"/>
    <property type="evidence" value="ECO:0007669"/>
    <property type="project" value="TreeGrafter"/>
</dbReference>
<dbReference type="PANTHER" id="PTHR47636">
    <property type="entry name" value="TRANSCRIPTIONAL REGULATORY PROTEIN RCO1"/>
    <property type="match status" value="1"/>
</dbReference>
<feature type="region of interest" description="Disordered" evidence="5">
    <location>
        <begin position="172"/>
        <end position="219"/>
    </location>
</feature>
<feature type="compositionally biased region" description="Low complexity" evidence="5">
    <location>
        <begin position="208"/>
        <end position="219"/>
    </location>
</feature>
<dbReference type="GO" id="GO:0008270">
    <property type="term" value="F:zinc ion binding"/>
    <property type="evidence" value="ECO:0007669"/>
    <property type="project" value="UniProtKB-KW"/>
</dbReference>
<evidence type="ECO:0000256" key="5">
    <source>
        <dbReference type="SAM" id="MobiDB-lite"/>
    </source>
</evidence>
<feature type="region of interest" description="Disordered" evidence="5">
    <location>
        <begin position="1"/>
        <end position="20"/>
    </location>
</feature>
<dbReference type="InterPro" id="IPR013083">
    <property type="entry name" value="Znf_RING/FYVE/PHD"/>
</dbReference>
<gene>
    <name evidence="7" type="ORF">SCODWIG_03922</name>
</gene>
<evidence type="ECO:0000313" key="8">
    <source>
        <dbReference type="Proteomes" id="UP000262825"/>
    </source>
</evidence>
<dbReference type="Proteomes" id="UP000262825">
    <property type="component" value="Unassembled WGS sequence"/>
</dbReference>
<feature type="domain" description="PHD-type" evidence="6">
    <location>
        <begin position="226"/>
        <end position="275"/>
    </location>
</feature>
<dbReference type="EMBL" id="UFAJ01001201">
    <property type="protein sequence ID" value="SSD62160.1"/>
    <property type="molecule type" value="Genomic_DNA"/>
</dbReference>
<dbReference type="InterPro" id="IPR019786">
    <property type="entry name" value="Zinc_finger_PHD-type_CS"/>
</dbReference>
<feature type="region of interest" description="Disordered" evidence="5">
    <location>
        <begin position="33"/>
        <end position="89"/>
    </location>
</feature>